<sequence>MRRIYEAGAYAPQSGCYWADTVPAQQWPRHSGAGTVDTAIIGGGFTGLNAALTLAVAGDKVALFEAQTPGFGASGRNGGFCCLGGAKATGASLARRFGDKAPQDWADTERAAVAHVAGLIDRFGLDVDAHSKGETLMAHSARAWRAMQADAPRIARLYGAAPDLTPASQLAQGGLAGPWHGAMTLPIGFALNPRKYHAGLAQAARQAGAQLFAGSPVKNVHKASQGWTLETPQGQVTARRVVLATNGYSSDDVPDWLRARYLPVQSSVIVTRPITAEEQARQGWTSGQMAYDSRQLLHYFRLMPDGRFLFGMRGGLRATARAQKAISQKIRTDFHRLFPAWRDVEITHDWSGLVCLMPGLVPFVGPVPGHDGMFAAMGFHGNGVAMGSYAGHLIASRVLGQRPDGPCPEFLGQPPGRFPLGRFRRALLAPAYLLAETFDL</sequence>
<dbReference type="EMBL" id="CP124616">
    <property type="protein sequence ID" value="WGW04179.1"/>
    <property type="molecule type" value="Genomic_DNA"/>
</dbReference>
<dbReference type="SUPFAM" id="SSF51905">
    <property type="entry name" value="FAD/NAD(P)-binding domain"/>
    <property type="match status" value="1"/>
</dbReference>
<dbReference type="InterPro" id="IPR036188">
    <property type="entry name" value="FAD/NAD-bd_sf"/>
</dbReference>
<evidence type="ECO:0000313" key="4">
    <source>
        <dbReference type="Proteomes" id="UP001241605"/>
    </source>
</evidence>
<dbReference type="EC" id="1.-.-.-" evidence="3"/>
<feature type="domain" description="FAD dependent oxidoreductase" evidence="2">
    <location>
        <begin position="37"/>
        <end position="396"/>
    </location>
</feature>
<proteinExistence type="predicted"/>
<accession>A0ABY8QI11</accession>
<dbReference type="PANTHER" id="PTHR13847">
    <property type="entry name" value="SARCOSINE DEHYDROGENASE-RELATED"/>
    <property type="match status" value="1"/>
</dbReference>
<dbReference type="PANTHER" id="PTHR13847:SF281">
    <property type="entry name" value="FAD DEPENDENT OXIDOREDUCTASE DOMAIN-CONTAINING PROTEIN"/>
    <property type="match status" value="1"/>
</dbReference>
<dbReference type="RefSeq" id="WP_282300810.1">
    <property type="nucleotide sequence ID" value="NZ_CP124616.1"/>
</dbReference>
<keyword evidence="4" id="KW-1185">Reference proteome</keyword>
<evidence type="ECO:0000256" key="1">
    <source>
        <dbReference type="ARBA" id="ARBA00023002"/>
    </source>
</evidence>
<protein>
    <submittedName>
        <fullName evidence="3">FAD-binding oxidoreductase</fullName>
        <ecNumber evidence="3">1.-.-.-</ecNumber>
    </submittedName>
</protein>
<dbReference type="Proteomes" id="UP001241605">
    <property type="component" value="Chromosome"/>
</dbReference>
<name>A0ABY8QI11_9RHOB</name>
<dbReference type="Gene3D" id="3.50.50.60">
    <property type="entry name" value="FAD/NAD(P)-binding domain"/>
    <property type="match status" value="1"/>
</dbReference>
<reference evidence="3 4" key="1">
    <citation type="submission" date="2023-05" db="EMBL/GenBank/DDBJ databases">
        <title>YMD87, complete Genome.</title>
        <authorList>
            <person name="Zhang J."/>
            <person name="Xu X."/>
        </authorList>
    </citation>
    <scope>NUCLEOTIDE SEQUENCE [LARGE SCALE GENOMIC DNA]</scope>
    <source>
        <strain evidence="3 4">YMD87</strain>
    </source>
</reference>
<gene>
    <name evidence="3" type="ORF">QF118_01185</name>
</gene>
<dbReference type="InterPro" id="IPR006076">
    <property type="entry name" value="FAD-dep_OxRdtase"/>
</dbReference>
<evidence type="ECO:0000259" key="2">
    <source>
        <dbReference type="Pfam" id="PF01266"/>
    </source>
</evidence>
<dbReference type="Gene3D" id="3.30.9.10">
    <property type="entry name" value="D-Amino Acid Oxidase, subunit A, domain 2"/>
    <property type="match status" value="1"/>
</dbReference>
<evidence type="ECO:0000313" key="3">
    <source>
        <dbReference type="EMBL" id="WGW04179.1"/>
    </source>
</evidence>
<organism evidence="3 4">
    <name type="scientific">Tropicibacter oceani</name>
    <dbReference type="NCBI Taxonomy" id="3058420"/>
    <lineage>
        <taxon>Bacteria</taxon>
        <taxon>Pseudomonadati</taxon>
        <taxon>Pseudomonadota</taxon>
        <taxon>Alphaproteobacteria</taxon>
        <taxon>Rhodobacterales</taxon>
        <taxon>Roseobacteraceae</taxon>
        <taxon>Tropicibacter</taxon>
    </lineage>
</organism>
<dbReference type="GO" id="GO:0016491">
    <property type="term" value="F:oxidoreductase activity"/>
    <property type="evidence" value="ECO:0007669"/>
    <property type="project" value="UniProtKB-KW"/>
</dbReference>
<dbReference type="Pfam" id="PF01266">
    <property type="entry name" value="DAO"/>
    <property type="match status" value="1"/>
</dbReference>
<keyword evidence="1 3" id="KW-0560">Oxidoreductase</keyword>